<evidence type="ECO:0000256" key="1">
    <source>
        <dbReference type="SAM" id="Phobius"/>
    </source>
</evidence>
<dbReference type="AlphaFoldDB" id="A0AAD3Y687"/>
<proteinExistence type="predicted"/>
<feature type="transmembrane region" description="Helical" evidence="1">
    <location>
        <begin position="213"/>
        <end position="235"/>
    </location>
</feature>
<comment type="caution">
    <text evidence="2">The sequence shown here is derived from an EMBL/GenBank/DDBJ whole genome shotgun (WGS) entry which is preliminary data.</text>
</comment>
<sequence>MDSTVLPTGSKKPFHLVLLRCLSAMAFSASCILSLAFATAFLALSLAKFSIAPPVFMPSQCKIVSRSVDLRSSKVCELGLLNFKAKRVFYPSEIKRFRCHYDYYWASVFKVEYKDHFSGQTLLGLAEAPKEALPFDCRPNFATALLTKQIFKVNESYDCWYTSGLSKVDIYQDDYFGCQVKDPSAMEMVRRYFILSTRMLNSWLSGQGMAGGMSWGMIAGAASGFFTSMMSVVMLKMLRQMVSWLSRVGGATMVAMARRMLFSRLFFILAYFFVVGWLGIQYGKRIGLPFTFLEY</sequence>
<reference evidence="2" key="1">
    <citation type="submission" date="2023-05" db="EMBL/GenBank/DDBJ databases">
        <title>Nepenthes gracilis genome sequencing.</title>
        <authorList>
            <person name="Fukushima K."/>
        </authorList>
    </citation>
    <scope>NUCLEOTIDE SEQUENCE</scope>
    <source>
        <strain evidence="2">SING2019-196</strain>
    </source>
</reference>
<keyword evidence="3" id="KW-1185">Reference proteome</keyword>
<feature type="transmembrane region" description="Helical" evidence="1">
    <location>
        <begin position="21"/>
        <end position="47"/>
    </location>
</feature>
<keyword evidence="1" id="KW-1133">Transmembrane helix</keyword>
<keyword evidence="1" id="KW-0812">Transmembrane</keyword>
<name>A0AAD3Y687_NEPGR</name>
<protein>
    <submittedName>
        <fullName evidence="2">Uncharacterized protein</fullName>
    </submittedName>
</protein>
<evidence type="ECO:0000313" key="2">
    <source>
        <dbReference type="EMBL" id="GMH28784.1"/>
    </source>
</evidence>
<dbReference type="Proteomes" id="UP001279734">
    <property type="component" value="Unassembled WGS sequence"/>
</dbReference>
<dbReference type="EMBL" id="BSYO01000035">
    <property type="protein sequence ID" value="GMH28784.1"/>
    <property type="molecule type" value="Genomic_DNA"/>
</dbReference>
<accession>A0AAD3Y687</accession>
<keyword evidence="1" id="KW-0472">Membrane</keyword>
<gene>
    <name evidence="2" type="ORF">Nepgr_030627</name>
</gene>
<evidence type="ECO:0000313" key="3">
    <source>
        <dbReference type="Proteomes" id="UP001279734"/>
    </source>
</evidence>
<dbReference type="PANTHER" id="PTHR36779:SF1">
    <property type="entry name" value="OS04G0600400 PROTEIN"/>
    <property type="match status" value="1"/>
</dbReference>
<organism evidence="2 3">
    <name type="scientific">Nepenthes gracilis</name>
    <name type="common">Slender pitcher plant</name>
    <dbReference type="NCBI Taxonomy" id="150966"/>
    <lineage>
        <taxon>Eukaryota</taxon>
        <taxon>Viridiplantae</taxon>
        <taxon>Streptophyta</taxon>
        <taxon>Embryophyta</taxon>
        <taxon>Tracheophyta</taxon>
        <taxon>Spermatophyta</taxon>
        <taxon>Magnoliopsida</taxon>
        <taxon>eudicotyledons</taxon>
        <taxon>Gunneridae</taxon>
        <taxon>Pentapetalae</taxon>
        <taxon>Caryophyllales</taxon>
        <taxon>Nepenthaceae</taxon>
        <taxon>Nepenthes</taxon>
    </lineage>
</organism>
<feature type="transmembrane region" description="Helical" evidence="1">
    <location>
        <begin position="261"/>
        <end position="280"/>
    </location>
</feature>
<dbReference type="PANTHER" id="PTHR36779">
    <property type="entry name" value="OSJNBA0083N12.13 PROTEIN"/>
    <property type="match status" value="1"/>
</dbReference>